<reference evidence="1" key="2">
    <citation type="journal article" date="2022" name="Sci. Total Environ.">
        <title>Prevalence, transmission, and molecular epidemiology of tet(X)-positive bacteria among humans, animals, and environmental niches in China: An epidemiological, and genomic-based study.</title>
        <authorList>
            <person name="Dong N."/>
            <person name="Zeng Y."/>
            <person name="Cai C."/>
            <person name="Sun C."/>
            <person name="Lu J."/>
            <person name="Liu C."/>
            <person name="Zhou H."/>
            <person name="Sun Q."/>
            <person name="Shu L."/>
            <person name="Wang H."/>
            <person name="Wang Y."/>
            <person name="Wang S."/>
            <person name="Wu C."/>
            <person name="Chan E.W."/>
            <person name="Chen G."/>
            <person name="Shen Z."/>
            <person name="Chen S."/>
            <person name="Zhang R."/>
        </authorList>
    </citation>
    <scope>NUCLEOTIDE SEQUENCE</scope>
    <source>
        <strain evidence="1">R1692</strain>
    </source>
</reference>
<accession>A0ABT7NL46</accession>
<dbReference type="Proteomes" id="UP001170954">
    <property type="component" value="Unassembled WGS sequence"/>
</dbReference>
<name>A0ABT7NL46_9SPHI</name>
<dbReference type="PROSITE" id="PS51257">
    <property type="entry name" value="PROKAR_LIPOPROTEIN"/>
    <property type="match status" value="1"/>
</dbReference>
<sequence length="487" mass="55125">MKNFTRLLIIILATGYGCMRKDLYQEKDSSVSLPPETDESNLAQFLYPFESEIQGAEAEISIELKEPLSGDVTSIVTSIPPLKYNKSLLFMLTQDDCKHSAFCRTWAAINGKPITPHNPVGKSYYYDYEHLEMGDLPPAVYSLGKTLGSTDGHGNEVRFHFTTTISPQWPFMNVGTNVNTGFQENFYRFFMKAGLRWANVKEMVNFGTGVALHDLMSGNSAPVDSISKHLQLAQEISSKELRGRRVKLLVEPHGNKRYIEAGFTDLDIQTMAVQSGASPFIPAMANNSMVKVPMLRQFLLSGDDIKILVKKQSSVPIDRREAVYVAVHETDNSYIESMLWLNDTFGKDGSDSLWFPSQEELFEYNYNRKHCVVIPSIENNTLRLKVKFPATQNFYYPSITLNIKGIEFSQVKSVSSNNVVTGLSFGPHQKGISINIDCRKYLFQQASFYVSKYLISRKNADLIDARYFLSMLKDSEEKTELQSQLQK</sequence>
<evidence type="ECO:0000313" key="1">
    <source>
        <dbReference type="EMBL" id="MDM1047923.1"/>
    </source>
</evidence>
<reference evidence="1" key="1">
    <citation type="submission" date="2020-06" db="EMBL/GenBank/DDBJ databases">
        <authorList>
            <person name="Dong N."/>
        </authorList>
    </citation>
    <scope>NUCLEOTIDE SEQUENCE</scope>
    <source>
        <strain evidence="1">R1692</strain>
    </source>
</reference>
<dbReference type="Pfam" id="PF15421">
    <property type="entry name" value="Polysacc_deac_3"/>
    <property type="match status" value="1"/>
</dbReference>
<dbReference type="EMBL" id="JACAGK010000014">
    <property type="protein sequence ID" value="MDM1047923.1"/>
    <property type="molecule type" value="Genomic_DNA"/>
</dbReference>
<dbReference type="InterPro" id="IPR032762">
    <property type="entry name" value="Polysacc_deac_3"/>
</dbReference>
<dbReference type="RefSeq" id="WP_286650904.1">
    <property type="nucleotide sequence ID" value="NZ_JACAGK010000014.1"/>
</dbReference>
<evidence type="ECO:0008006" key="3">
    <source>
        <dbReference type="Google" id="ProtNLM"/>
    </source>
</evidence>
<comment type="caution">
    <text evidence="1">The sequence shown here is derived from an EMBL/GenBank/DDBJ whole genome shotgun (WGS) entry which is preliminary data.</text>
</comment>
<keyword evidence="2" id="KW-1185">Reference proteome</keyword>
<evidence type="ECO:0000313" key="2">
    <source>
        <dbReference type="Proteomes" id="UP001170954"/>
    </source>
</evidence>
<organism evidence="1 2">
    <name type="scientific">Sphingobacterium hotanense</name>
    <dbReference type="NCBI Taxonomy" id="649196"/>
    <lineage>
        <taxon>Bacteria</taxon>
        <taxon>Pseudomonadati</taxon>
        <taxon>Bacteroidota</taxon>
        <taxon>Sphingobacteriia</taxon>
        <taxon>Sphingobacteriales</taxon>
        <taxon>Sphingobacteriaceae</taxon>
        <taxon>Sphingobacterium</taxon>
    </lineage>
</organism>
<protein>
    <recommendedName>
        <fullName evidence="3">Polysaccharide deacetylase</fullName>
    </recommendedName>
</protein>
<proteinExistence type="predicted"/>
<dbReference type="CDD" id="cd10585">
    <property type="entry name" value="CE4_SF"/>
    <property type="match status" value="1"/>
</dbReference>
<gene>
    <name evidence="1" type="ORF">HX018_06695</name>
</gene>